<evidence type="ECO:0000256" key="4">
    <source>
        <dbReference type="ARBA" id="ARBA00008310"/>
    </source>
</evidence>
<dbReference type="GO" id="GO:0004729">
    <property type="term" value="F:oxygen-dependent protoporphyrinogen oxidase activity"/>
    <property type="evidence" value="ECO:0007669"/>
    <property type="project" value="UniProtKB-UniRule"/>
</dbReference>
<evidence type="ECO:0000313" key="14">
    <source>
        <dbReference type="Proteomes" id="UP000190188"/>
    </source>
</evidence>
<dbReference type="InterPro" id="IPR004572">
    <property type="entry name" value="Protoporphyrinogen_oxidase"/>
</dbReference>
<dbReference type="SUPFAM" id="SSF54373">
    <property type="entry name" value="FAD-linked reductases, C-terminal domain"/>
    <property type="match status" value="1"/>
</dbReference>
<dbReference type="AlphaFoldDB" id="A0A1T2XNR8"/>
<dbReference type="InterPro" id="IPR050464">
    <property type="entry name" value="Zeta_carotene_desat/Oxidored"/>
</dbReference>
<evidence type="ECO:0000256" key="3">
    <source>
        <dbReference type="ARBA" id="ARBA00004744"/>
    </source>
</evidence>
<evidence type="ECO:0000256" key="2">
    <source>
        <dbReference type="ARBA" id="ARBA00001974"/>
    </source>
</evidence>
<organism evidence="13 14">
    <name type="scientific">Paenibacillus selenitireducens</name>
    <dbReference type="NCBI Taxonomy" id="1324314"/>
    <lineage>
        <taxon>Bacteria</taxon>
        <taxon>Bacillati</taxon>
        <taxon>Bacillota</taxon>
        <taxon>Bacilli</taxon>
        <taxon>Bacillales</taxon>
        <taxon>Paenibacillaceae</taxon>
        <taxon>Paenibacillus</taxon>
    </lineage>
</organism>
<evidence type="ECO:0000256" key="11">
    <source>
        <dbReference type="RuleBase" id="RU364052"/>
    </source>
</evidence>
<dbReference type="PANTHER" id="PTHR42923:SF3">
    <property type="entry name" value="PROTOPORPHYRINOGEN OXIDASE"/>
    <property type="match status" value="1"/>
</dbReference>
<evidence type="ECO:0000256" key="6">
    <source>
        <dbReference type="ARBA" id="ARBA00019046"/>
    </source>
</evidence>
<dbReference type="STRING" id="1324314.BVG16_01835"/>
<comment type="caution">
    <text evidence="13">The sequence shown here is derived from an EMBL/GenBank/DDBJ whole genome shotgun (WGS) entry which is preliminary data.</text>
</comment>
<evidence type="ECO:0000256" key="5">
    <source>
        <dbReference type="ARBA" id="ARBA00012402"/>
    </source>
</evidence>
<dbReference type="EMBL" id="MSZX01000001">
    <property type="protein sequence ID" value="OPA81517.1"/>
    <property type="molecule type" value="Genomic_DNA"/>
</dbReference>
<dbReference type="PANTHER" id="PTHR42923">
    <property type="entry name" value="PROTOPORPHYRINOGEN OXIDASE"/>
    <property type="match status" value="1"/>
</dbReference>
<gene>
    <name evidence="13" type="ORF">BVG16_01835</name>
</gene>
<accession>A0A1T2XNR8</accession>
<evidence type="ECO:0000256" key="7">
    <source>
        <dbReference type="ARBA" id="ARBA00022630"/>
    </source>
</evidence>
<comment type="pathway">
    <text evidence="3 11">Porphyrin-containing compound metabolism; protoheme biosynthesis.</text>
</comment>
<evidence type="ECO:0000256" key="9">
    <source>
        <dbReference type="ARBA" id="ARBA00023002"/>
    </source>
</evidence>
<dbReference type="InterPro" id="IPR002937">
    <property type="entry name" value="Amino_oxidase"/>
</dbReference>
<keyword evidence="11" id="KW-0963">Cytoplasm</keyword>
<evidence type="ECO:0000256" key="8">
    <source>
        <dbReference type="ARBA" id="ARBA00022827"/>
    </source>
</evidence>
<keyword evidence="9 11" id="KW-0560">Oxidoreductase</keyword>
<comment type="subcellular location">
    <subcellularLocation>
        <location evidence="11">Cytoplasm</location>
    </subcellularLocation>
</comment>
<dbReference type="Gene3D" id="3.90.660.20">
    <property type="entry name" value="Protoporphyrinogen oxidase, mitochondrial, domain 2"/>
    <property type="match status" value="1"/>
</dbReference>
<dbReference type="Proteomes" id="UP000190188">
    <property type="component" value="Unassembled WGS sequence"/>
</dbReference>
<protein>
    <recommendedName>
        <fullName evidence="6 11">Coproporphyrinogen III oxidase</fullName>
        <ecNumber evidence="5 11">1.3.3.15</ecNumber>
    </recommendedName>
</protein>
<name>A0A1T2XNR8_9BACL</name>
<dbReference type="Gene3D" id="1.10.3110.10">
    <property type="entry name" value="protoporphyrinogen ix oxidase, domain 3"/>
    <property type="match status" value="1"/>
</dbReference>
<dbReference type="UniPathway" id="UPA00252"/>
<dbReference type="InterPro" id="IPR036188">
    <property type="entry name" value="FAD/NAD-bd_sf"/>
</dbReference>
<sequence length="485" mass="53784">MDTASRHVVVIGGGISGLSSAFYLHKFSVEQGMDLTISVIERDQHFGGQFMTLHKDGFVIEKGPDSFHAPNESMMELISDLDLEDELVAASSDLDRTYILHRGELQKLPQGISLGIPTHIKPLFKTNLLSFPGKLRAGMDLFIPKRMDDYDESVGSFLERRLGQEVLENIAEPLLTGIYAGDTYKLSLQATFPQFGEIEKTHGSLIRGMKSIAGTRGPLDLSGPSDDVQTSKRLTFRQGMQSIAHSLVHYLHPQVNLIQNTCVTAIERVEKSLEDAEARNTYQIVLDSGKVLSAAAVILTTPTYVASPWLEPYVSTRMLDHVHYISVANIVMGFDAADIPQPLEGSGFLVPRKEKRNITACTWTSNKWPHTTPEGKVMLRLYVGREGDEHNVDLPDEQMIELVRKDLREVLGIEAAPVLTEITRLKDSMPQYPVGHLNALERLREEMAVELPGIEVAGSGYEGVEVPDCVRQGRNAAAKIIQFIQ</sequence>
<evidence type="ECO:0000313" key="13">
    <source>
        <dbReference type="EMBL" id="OPA81517.1"/>
    </source>
</evidence>
<keyword evidence="7 11" id="KW-0285">Flavoprotein</keyword>
<comment type="cofactor">
    <cofactor evidence="2 11">
        <name>FAD</name>
        <dbReference type="ChEBI" id="CHEBI:57692"/>
    </cofactor>
</comment>
<comment type="function">
    <text evidence="11">Involved in coproporphyrin-dependent heme b biosynthesis. Catalyzes the oxidation of coproporphyrinogen III to coproporphyrin III.</text>
</comment>
<feature type="domain" description="Amine oxidase" evidence="12">
    <location>
        <begin position="15"/>
        <end position="481"/>
    </location>
</feature>
<dbReference type="GO" id="GO:0006783">
    <property type="term" value="P:heme biosynthetic process"/>
    <property type="evidence" value="ECO:0007669"/>
    <property type="project" value="UniProtKB-UniRule"/>
</dbReference>
<dbReference type="Gene3D" id="3.50.50.60">
    <property type="entry name" value="FAD/NAD(P)-binding domain"/>
    <property type="match status" value="1"/>
</dbReference>
<dbReference type="EC" id="1.3.3.15" evidence="5 11"/>
<keyword evidence="8 11" id="KW-0274">FAD</keyword>
<reference evidence="13 14" key="1">
    <citation type="submission" date="2017-01" db="EMBL/GenBank/DDBJ databases">
        <title>Genome analysis of Paenibacillus selenitrireducens ES3-24.</title>
        <authorList>
            <person name="Xu D."/>
            <person name="Yao R."/>
            <person name="Zheng S."/>
        </authorList>
    </citation>
    <scope>NUCLEOTIDE SEQUENCE [LARGE SCALE GENOMIC DNA]</scope>
    <source>
        <strain evidence="13 14">ES3-24</strain>
    </source>
</reference>
<evidence type="ECO:0000259" key="12">
    <source>
        <dbReference type="Pfam" id="PF01593"/>
    </source>
</evidence>
<keyword evidence="14" id="KW-1185">Reference proteome</keyword>
<dbReference type="Pfam" id="PF01593">
    <property type="entry name" value="Amino_oxidase"/>
    <property type="match status" value="1"/>
</dbReference>
<comment type="similarity">
    <text evidence="4 11">Belongs to the protoporphyrinogen/coproporphyrinogen oxidase family. Coproporphyrinogen III oxidase subfamily.</text>
</comment>
<dbReference type="NCBIfam" id="TIGR00562">
    <property type="entry name" value="proto_IX_ox"/>
    <property type="match status" value="1"/>
</dbReference>
<proteinExistence type="inferred from homology"/>
<dbReference type="SUPFAM" id="SSF51905">
    <property type="entry name" value="FAD/NAD(P)-binding domain"/>
    <property type="match status" value="1"/>
</dbReference>
<evidence type="ECO:0000256" key="1">
    <source>
        <dbReference type="ARBA" id="ARBA00001755"/>
    </source>
</evidence>
<comment type="catalytic activity">
    <reaction evidence="1">
        <text>coproporphyrinogen III + 3 O2 = coproporphyrin III + 3 H2O2</text>
        <dbReference type="Rhea" id="RHEA:43436"/>
        <dbReference type="ChEBI" id="CHEBI:15379"/>
        <dbReference type="ChEBI" id="CHEBI:16240"/>
        <dbReference type="ChEBI" id="CHEBI:57309"/>
        <dbReference type="ChEBI" id="CHEBI:131725"/>
        <dbReference type="EC" id="1.3.3.15"/>
    </reaction>
    <physiologicalReaction direction="left-to-right" evidence="1">
        <dbReference type="Rhea" id="RHEA:43437"/>
    </physiologicalReaction>
</comment>
<evidence type="ECO:0000256" key="10">
    <source>
        <dbReference type="ARBA" id="ARBA00023133"/>
    </source>
</evidence>
<dbReference type="GO" id="GO:0005737">
    <property type="term" value="C:cytoplasm"/>
    <property type="evidence" value="ECO:0007669"/>
    <property type="project" value="UniProtKB-SubCell"/>
</dbReference>
<keyword evidence="10 11" id="KW-0350">Heme biosynthesis</keyword>